<dbReference type="GO" id="GO:0003677">
    <property type="term" value="F:DNA binding"/>
    <property type="evidence" value="ECO:0007669"/>
    <property type="project" value="UniProtKB-KW"/>
</dbReference>
<reference evidence="5 6" key="1">
    <citation type="journal article" date="2015" name="Stand. Genomic Sci.">
        <title>Genomic Encyclopedia of Bacterial and Archaeal Type Strains, Phase III: the genomes of soil and plant-associated and newly described type strains.</title>
        <authorList>
            <person name="Whitman W.B."/>
            <person name="Woyke T."/>
            <person name="Klenk H.P."/>
            <person name="Zhou Y."/>
            <person name="Lilburn T.G."/>
            <person name="Beck B.J."/>
            <person name="De Vos P."/>
            <person name="Vandamme P."/>
            <person name="Eisen J.A."/>
            <person name="Garrity G."/>
            <person name="Hugenholtz P."/>
            <person name="Kyrpides N.C."/>
        </authorList>
    </citation>
    <scope>NUCLEOTIDE SEQUENCE [LARGE SCALE GENOMIC DNA]</scope>
    <source>
        <strain evidence="5 6">CGMCC 1.6858</strain>
    </source>
</reference>
<dbReference type="PANTHER" id="PTHR42756:SF1">
    <property type="entry name" value="TRANSCRIPTIONAL REPRESSOR OF EMRAB OPERON"/>
    <property type="match status" value="1"/>
</dbReference>
<keyword evidence="1" id="KW-0805">Transcription regulation</keyword>
<evidence type="ECO:0000256" key="1">
    <source>
        <dbReference type="ARBA" id="ARBA00023015"/>
    </source>
</evidence>
<dbReference type="Pfam" id="PF12802">
    <property type="entry name" value="MarR_2"/>
    <property type="match status" value="1"/>
</dbReference>
<evidence type="ECO:0000256" key="3">
    <source>
        <dbReference type="ARBA" id="ARBA00023163"/>
    </source>
</evidence>
<dbReference type="OrthoDB" id="32523at2"/>
<dbReference type="PROSITE" id="PS50995">
    <property type="entry name" value="HTH_MARR_2"/>
    <property type="match status" value="1"/>
</dbReference>
<keyword evidence="2 5" id="KW-0238">DNA-binding</keyword>
<organism evidence="5 6">
    <name type="scientific">Pseudomonas duriflava</name>
    <dbReference type="NCBI Taxonomy" id="459528"/>
    <lineage>
        <taxon>Bacteria</taxon>
        <taxon>Pseudomonadati</taxon>
        <taxon>Pseudomonadota</taxon>
        <taxon>Gammaproteobacteria</taxon>
        <taxon>Pseudomonadales</taxon>
        <taxon>Pseudomonadaceae</taxon>
        <taxon>Pseudomonas</taxon>
    </lineage>
</organism>
<sequence length="165" mass="18549">MSDRARQAVEQWRKERPDLDPFPMQVVGQLGEAALIIARDHLNPFFARYGLHPGEFDVLATLRRSGEPYALTPTALYEAAMISSGGMTNRIDRLERAEFIERKRHPTDRRGTLVALTAKGITLIDELMALHIENERKVLSGLTEAEQSQLDKLLGKLIGNLEVES</sequence>
<keyword evidence="3" id="KW-0804">Transcription</keyword>
<keyword evidence="6" id="KW-1185">Reference proteome</keyword>
<dbReference type="Gene3D" id="1.10.10.10">
    <property type="entry name" value="Winged helix-like DNA-binding domain superfamily/Winged helix DNA-binding domain"/>
    <property type="match status" value="1"/>
</dbReference>
<gene>
    <name evidence="5" type="ORF">IQ22_03078</name>
</gene>
<dbReference type="GO" id="GO:0003700">
    <property type="term" value="F:DNA-binding transcription factor activity"/>
    <property type="evidence" value="ECO:0007669"/>
    <property type="project" value="InterPro"/>
</dbReference>
<comment type="caution">
    <text evidence="5">The sequence shown here is derived from an EMBL/GenBank/DDBJ whole genome shotgun (WGS) entry which is preliminary data.</text>
</comment>
<dbReference type="AlphaFoldDB" id="A0A562Q7G2"/>
<dbReference type="EMBL" id="VLKY01000010">
    <property type="protein sequence ID" value="TWI52702.1"/>
    <property type="molecule type" value="Genomic_DNA"/>
</dbReference>
<feature type="domain" description="HTH marR-type" evidence="4">
    <location>
        <begin position="23"/>
        <end position="159"/>
    </location>
</feature>
<dbReference type="PANTHER" id="PTHR42756">
    <property type="entry name" value="TRANSCRIPTIONAL REGULATOR, MARR"/>
    <property type="match status" value="1"/>
</dbReference>
<dbReference type="SMART" id="SM00347">
    <property type="entry name" value="HTH_MARR"/>
    <property type="match status" value="1"/>
</dbReference>
<dbReference type="InterPro" id="IPR000835">
    <property type="entry name" value="HTH_MarR-typ"/>
</dbReference>
<dbReference type="InterPro" id="IPR036390">
    <property type="entry name" value="WH_DNA-bd_sf"/>
</dbReference>
<dbReference type="Proteomes" id="UP000316905">
    <property type="component" value="Unassembled WGS sequence"/>
</dbReference>
<protein>
    <submittedName>
        <fullName evidence="5">DNA-binding MarR family transcriptional regulator</fullName>
    </submittedName>
</protein>
<dbReference type="PRINTS" id="PR00598">
    <property type="entry name" value="HTHMARR"/>
</dbReference>
<dbReference type="RefSeq" id="WP_145143419.1">
    <property type="nucleotide sequence ID" value="NZ_VLKY01000010.1"/>
</dbReference>
<proteinExistence type="predicted"/>
<evidence type="ECO:0000313" key="6">
    <source>
        <dbReference type="Proteomes" id="UP000316905"/>
    </source>
</evidence>
<evidence type="ECO:0000313" key="5">
    <source>
        <dbReference type="EMBL" id="TWI52702.1"/>
    </source>
</evidence>
<accession>A0A562Q7G2</accession>
<dbReference type="InterPro" id="IPR036388">
    <property type="entry name" value="WH-like_DNA-bd_sf"/>
</dbReference>
<name>A0A562Q7G2_9PSED</name>
<evidence type="ECO:0000256" key="2">
    <source>
        <dbReference type="ARBA" id="ARBA00023125"/>
    </source>
</evidence>
<dbReference type="SUPFAM" id="SSF46785">
    <property type="entry name" value="Winged helix' DNA-binding domain"/>
    <property type="match status" value="1"/>
</dbReference>
<evidence type="ECO:0000259" key="4">
    <source>
        <dbReference type="PROSITE" id="PS50995"/>
    </source>
</evidence>